<dbReference type="InterPro" id="IPR032407">
    <property type="entry name" value="MHB"/>
</dbReference>
<dbReference type="NCBIfam" id="TIGR04529">
    <property type="entry name" value="MTB_hemophore"/>
    <property type="match status" value="1"/>
</dbReference>
<accession>A0A6N4UT05</accession>
<evidence type="ECO:0000313" key="2">
    <source>
        <dbReference type="EMBL" id="BBX28020.1"/>
    </source>
</evidence>
<proteinExistence type="predicted"/>
<reference evidence="2 3" key="1">
    <citation type="journal article" date="2019" name="Emerg. Microbes Infect.">
        <title>Comprehensive subspecies identification of 175 nontuberculous mycobacteria species based on 7547 genomic profiles.</title>
        <authorList>
            <person name="Matsumoto Y."/>
            <person name="Kinjo T."/>
            <person name="Motooka D."/>
            <person name="Nabeya D."/>
            <person name="Jung N."/>
            <person name="Uechi K."/>
            <person name="Horii T."/>
            <person name="Iida T."/>
            <person name="Fujita J."/>
            <person name="Nakamura S."/>
        </authorList>
    </citation>
    <scope>NUCLEOTIDE SEQUENCE [LARGE SCALE GENOMIC DNA]</scope>
    <source>
        <strain evidence="2 3">JCM 12272</strain>
    </source>
</reference>
<dbReference type="GO" id="GO:0020037">
    <property type="term" value="F:heme binding"/>
    <property type="evidence" value="ECO:0007669"/>
    <property type="project" value="InterPro"/>
</dbReference>
<sequence>MSRSLTTVRYGMVPAFAAGAVGLAVGLFGPVTATAEPPPRPPNCTAADLAGIASGVAAATSTYLWTHPDVNDFYTNLHGRPQEEVPDAIRAYFDANPQAHADLVGIRQPMTDFRSRCGIKPPDQPLGQR</sequence>
<dbReference type="InterPro" id="IPR038378">
    <property type="entry name" value="MHB_sf"/>
</dbReference>
<dbReference type="AlphaFoldDB" id="A0A6N4UT05"/>
<organism evidence="2 3">
    <name type="scientific">Mycolicibacterium alvei</name>
    <dbReference type="NCBI Taxonomy" id="67081"/>
    <lineage>
        <taxon>Bacteria</taxon>
        <taxon>Bacillati</taxon>
        <taxon>Actinomycetota</taxon>
        <taxon>Actinomycetes</taxon>
        <taxon>Mycobacteriales</taxon>
        <taxon>Mycobacteriaceae</taxon>
        <taxon>Mycolicibacterium</taxon>
    </lineage>
</organism>
<dbReference type="EMBL" id="AP022565">
    <property type="protein sequence ID" value="BBX28020.1"/>
    <property type="molecule type" value="Genomic_DNA"/>
</dbReference>
<protein>
    <submittedName>
        <fullName evidence="2">Membrane protein</fullName>
    </submittedName>
</protein>
<name>A0A6N4UT05_9MYCO</name>
<feature type="domain" description="Haemophore haem-binding" evidence="1">
    <location>
        <begin position="42"/>
        <end position="118"/>
    </location>
</feature>
<dbReference type="Proteomes" id="UP000466906">
    <property type="component" value="Chromosome"/>
</dbReference>
<dbReference type="Gene3D" id="1.20.20.20">
    <property type="entry name" value="Haemophore, haem-binding domain"/>
    <property type="match status" value="1"/>
</dbReference>
<keyword evidence="3" id="KW-1185">Reference proteome</keyword>
<dbReference type="Pfam" id="PF16525">
    <property type="entry name" value="MHB"/>
    <property type="match status" value="1"/>
</dbReference>
<gene>
    <name evidence="2" type="ORF">MALV_31450</name>
</gene>
<evidence type="ECO:0000259" key="1">
    <source>
        <dbReference type="Pfam" id="PF16525"/>
    </source>
</evidence>
<evidence type="ECO:0000313" key="3">
    <source>
        <dbReference type="Proteomes" id="UP000466906"/>
    </source>
</evidence>
<dbReference type="KEGG" id="malv:MALV_31450"/>